<evidence type="ECO:0000256" key="4">
    <source>
        <dbReference type="ARBA" id="ARBA00022840"/>
    </source>
</evidence>
<sequence>MRRFHPSDRSQQTQRRNRPPVSTERVHERTAEEPRANAHPGELLPVDALPADLRVFKRTLRPKKMPKPPASHPENPVWRGFKLDDFQVEAIRALDDGFDCLVAAHTGNGKTLIADYLVDKAMQEGRRVFYTAPIKALSNQKFRDYSRHYGEGNVGLLTGDHQINRYAPIMVMTTEIFRNMLIEKDIPGELSHVVFDEIHYLNDPERGAVWEECLILLPPHVRLLGLSATVPNIHEIADWLSHVHDRSVPIVRYLHRHVPLEHNYYQRDTGLLEAGDVIRLWEEFSEPAADLAEQKARERKSPFKNFFRGLPATSHRSLVGCLTSTELLPALYFLFSRNGCEQAARDWQGHTFLDEAGREAAESSLVEVEERLPGLTATTIWAAMRDMLSRGIAFHHAGLPPVVKQAVEEMFGRGHIRLLYATETFAVGINYPVRTVCIDSTTKFDGKSFRVMTGTEYHQMAGRAGRRGMDEQGLVIVRVDYSNFSPERFPHWPERQPEPIRSRFTLSFNSVVNLAAHHSKEQVDKILTNNFKAYQESAEIRQAQKRLERLRTSLGSARCYLVGKDACPAVRYTLDKEMRTLDRRVKTWKQQKVKSDRLKARLEQATQRQAEIRERLTGLAHMRCHRQDQASCQKRNTETSGFYQSWDNAEGQLARAQDQIDKIRREYERMVRFLKDKQYLTEEGALLPRGAVLGKLHVEELLVTEWLFEGLFHDVTETQLAALIGGVVQEESRFEPHVTGASRNMGGWLEKARDTFLRVRDLVPAGLPQPHFRSEGCYLVKTLIETANWTEYLTLVNMAEGDAIALARRTMDVLRQLSRAVEEDEALRKKVGRAQDLVARPEVVAGL</sequence>
<dbReference type="GO" id="GO:0055087">
    <property type="term" value="C:Ski complex"/>
    <property type="evidence" value="ECO:0007669"/>
    <property type="project" value="TreeGrafter"/>
</dbReference>
<dbReference type="InterPro" id="IPR001650">
    <property type="entry name" value="Helicase_C-like"/>
</dbReference>
<evidence type="ECO:0000259" key="8">
    <source>
        <dbReference type="PROSITE" id="PS51194"/>
    </source>
</evidence>
<feature type="region of interest" description="Disordered" evidence="6">
    <location>
        <begin position="1"/>
        <end position="44"/>
    </location>
</feature>
<evidence type="ECO:0000256" key="2">
    <source>
        <dbReference type="ARBA" id="ARBA00022801"/>
    </source>
</evidence>
<dbReference type="PROSITE" id="PS51194">
    <property type="entry name" value="HELICASE_CTER"/>
    <property type="match status" value="1"/>
</dbReference>
<dbReference type="SMART" id="SM00487">
    <property type="entry name" value="DEXDc"/>
    <property type="match status" value="1"/>
</dbReference>
<dbReference type="GO" id="GO:0003676">
    <property type="term" value="F:nucleic acid binding"/>
    <property type="evidence" value="ECO:0007669"/>
    <property type="project" value="InterPro"/>
</dbReference>
<accession>A0A845L1X2</accession>
<evidence type="ECO:0000256" key="3">
    <source>
        <dbReference type="ARBA" id="ARBA00022806"/>
    </source>
</evidence>
<gene>
    <name evidence="9" type="ORF">GTO91_07900</name>
</gene>
<keyword evidence="4" id="KW-0067">ATP-binding</keyword>
<keyword evidence="5" id="KW-0175">Coiled coil</keyword>
<feature type="compositionally biased region" description="Basic and acidic residues" evidence="6">
    <location>
        <begin position="24"/>
        <end position="36"/>
    </location>
</feature>
<dbReference type="CDD" id="cd18795">
    <property type="entry name" value="SF2_C_Ski2"/>
    <property type="match status" value="1"/>
</dbReference>
<dbReference type="GO" id="GO:0016787">
    <property type="term" value="F:hydrolase activity"/>
    <property type="evidence" value="ECO:0007669"/>
    <property type="project" value="UniProtKB-KW"/>
</dbReference>
<dbReference type="OrthoDB" id="9807155at2"/>
<dbReference type="InterPro" id="IPR012961">
    <property type="entry name" value="Ski2/MTR4_C"/>
</dbReference>
<dbReference type="InterPro" id="IPR014001">
    <property type="entry name" value="Helicase_ATP-bd"/>
</dbReference>
<evidence type="ECO:0000313" key="9">
    <source>
        <dbReference type="EMBL" id="MZP29626.1"/>
    </source>
</evidence>
<dbReference type="Gene3D" id="1.10.3380.30">
    <property type="match status" value="1"/>
</dbReference>
<evidence type="ECO:0000256" key="1">
    <source>
        <dbReference type="ARBA" id="ARBA00022741"/>
    </source>
</evidence>
<feature type="domain" description="Helicase C-terminal" evidence="8">
    <location>
        <begin position="326"/>
        <end position="512"/>
    </location>
</feature>
<dbReference type="RefSeq" id="WP_161257419.1">
    <property type="nucleotide sequence ID" value="NZ_WXEY01000006.1"/>
</dbReference>
<keyword evidence="1" id="KW-0547">Nucleotide-binding</keyword>
<dbReference type="SMART" id="SM00490">
    <property type="entry name" value="HELICc"/>
    <property type="match status" value="1"/>
</dbReference>
<keyword evidence="2" id="KW-0378">Hydrolase</keyword>
<dbReference type="SUPFAM" id="SSF52540">
    <property type="entry name" value="P-loop containing nucleoside triphosphate hydrolases"/>
    <property type="match status" value="1"/>
</dbReference>
<dbReference type="EMBL" id="WXEY01000006">
    <property type="protein sequence ID" value="MZP29626.1"/>
    <property type="molecule type" value="Genomic_DNA"/>
</dbReference>
<comment type="caution">
    <text evidence="9">The sequence shown here is derived from an EMBL/GenBank/DDBJ whole genome shotgun (WGS) entry which is preliminary data.</text>
</comment>
<dbReference type="Proteomes" id="UP000463470">
    <property type="component" value="Unassembled WGS sequence"/>
</dbReference>
<dbReference type="PANTHER" id="PTHR12131">
    <property type="entry name" value="ATP-DEPENDENT RNA AND DNA HELICASE"/>
    <property type="match status" value="1"/>
</dbReference>
<dbReference type="Pfam" id="PF08148">
    <property type="entry name" value="DSHCT"/>
    <property type="match status" value="1"/>
</dbReference>
<dbReference type="GO" id="GO:0005524">
    <property type="term" value="F:ATP binding"/>
    <property type="evidence" value="ECO:0007669"/>
    <property type="project" value="UniProtKB-KW"/>
</dbReference>
<dbReference type="SMART" id="SM01142">
    <property type="entry name" value="DSHCT"/>
    <property type="match status" value="1"/>
</dbReference>
<evidence type="ECO:0000256" key="6">
    <source>
        <dbReference type="SAM" id="MobiDB-lite"/>
    </source>
</evidence>
<proteinExistence type="predicted"/>
<dbReference type="GO" id="GO:0070478">
    <property type="term" value="P:nuclear-transcribed mRNA catabolic process, 3'-5' exonucleolytic nonsense-mediated decay"/>
    <property type="evidence" value="ECO:0007669"/>
    <property type="project" value="TreeGrafter"/>
</dbReference>
<dbReference type="PROSITE" id="PS51192">
    <property type="entry name" value="HELICASE_ATP_BIND_1"/>
    <property type="match status" value="1"/>
</dbReference>
<dbReference type="Pfam" id="PF00270">
    <property type="entry name" value="DEAD"/>
    <property type="match status" value="1"/>
</dbReference>
<protein>
    <submittedName>
        <fullName evidence="9">DEAD/DEAH box helicase</fullName>
    </submittedName>
</protein>
<keyword evidence="10" id="KW-1185">Reference proteome</keyword>
<organism evidence="9 10">
    <name type="scientific">Heliomicrobium undosum</name>
    <dbReference type="NCBI Taxonomy" id="121734"/>
    <lineage>
        <taxon>Bacteria</taxon>
        <taxon>Bacillati</taxon>
        <taxon>Bacillota</taxon>
        <taxon>Clostridia</taxon>
        <taxon>Eubacteriales</taxon>
        <taxon>Heliobacteriaceae</taxon>
        <taxon>Heliomicrobium</taxon>
    </lineage>
</organism>
<dbReference type="InterPro" id="IPR050699">
    <property type="entry name" value="RNA-DNA_Helicase"/>
</dbReference>
<evidence type="ECO:0000259" key="7">
    <source>
        <dbReference type="PROSITE" id="PS51192"/>
    </source>
</evidence>
<dbReference type="AlphaFoldDB" id="A0A845L1X2"/>
<reference evidence="9 10" key="1">
    <citation type="submission" date="2020-01" db="EMBL/GenBank/DDBJ databases">
        <title>Whole-genome sequence of Heliobacterium undosum DSM 13378.</title>
        <authorList>
            <person name="Kyndt J.A."/>
            <person name="Meyer T.E."/>
        </authorList>
    </citation>
    <scope>NUCLEOTIDE SEQUENCE [LARGE SCALE GENOMIC DNA]</scope>
    <source>
        <strain evidence="9 10">DSM 13378</strain>
    </source>
</reference>
<dbReference type="InterPro" id="IPR027417">
    <property type="entry name" value="P-loop_NTPase"/>
</dbReference>
<dbReference type="InterPro" id="IPR011545">
    <property type="entry name" value="DEAD/DEAH_box_helicase_dom"/>
</dbReference>
<feature type="coiled-coil region" evidence="5">
    <location>
        <begin position="646"/>
        <end position="673"/>
    </location>
</feature>
<feature type="domain" description="Helicase ATP-binding" evidence="7">
    <location>
        <begin position="91"/>
        <end position="248"/>
    </location>
</feature>
<evidence type="ECO:0000313" key="10">
    <source>
        <dbReference type="Proteomes" id="UP000463470"/>
    </source>
</evidence>
<dbReference type="Gene3D" id="3.40.50.300">
    <property type="entry name" value="P-loop containing nucleotide triphosphate hydrolases"/>
    <property type="match status" value="2"/>
</dbReference>
<dbReference type="PANTHER" id="PTHR12131:SF1">
    <property type="entry name" value="ATP-DEPENDENT RNA HELICASE SUPV3L1, MITOCHONDRIAL-RELATED"/>
    <property type="match status" value="1"/>
</dbReference>
<keyword evidence="3 9" id="KW-0347">Helicase</keyword>
<name>A0A845L1X2_9FIRM</name>
<dbReference type="Pfam" id="PF00271">
    <property type="entry name" value="Helicase_C"/>
    <property type="match status" value="1"/>
</dbReference>
<evidence type="ECO:0000256" key="5">
    <source>
        <dbReference type="SAM" id="Coils"/>
    </source>
</evidence>
<dbReference type="GO" id="GO:0004386">
    <property type="term" value="F:helicase activity"/>
    <property type="evidence" value="ECO:0007669"/>
    <property type="project" value="UniProtKB-KW"/>
</dbReference>